<evidence type="ECO:0000313" key="7">
    <source>
        <dbReference type="EMBL" id="OSX78045.1"/>
    </source>
</evidence>
<dbReference type="AlphaFoldDB" id="A0A1X6PBC5"/>
<dbReference type="OrthoDB" id="337581at2759"/>
<dbReference type="InterPro" id="IPR003021">
    <property type="entry name" value="Rad1_Rec1_Rad17"/>
</dbReference>
<dbReference type="GO" id="GO:0000077">
    <property type="term" value="P:DNA damage checkpoint signaling"/>
    <property type="evidence" value="ECO:0007669"/>
    <property type="project" value="InterPro"/>
</dbReference>
<protein>
    <recommendedName>
        <fullName evidence="9">FAD-binding domain-containing protein</fullName>
    </recommendedName>
</protein>
<dbReference type="PANTHER" id="PTHR10870:SF0">
    <property type="entry name" value="CELL CYCLE CHECKPOINT PROTEIN RAD1"/>
    <property type="match status" value="1"/>
</dbReference>
<dbReference type="PANTHER" id="PTHR10870">
    <property type="entry name" value="CELL CYCLE CHECKPOINT PROTEIN RAD1"/>
    <property type="match status" value="1"/>
</dbReference>
<dbReference type="GO" id="GO:0006281">
    <property type="term" value="P:DNA repair"/>
    <property type="evidence" value="ECO:0007669"/>
    <property type="project" value="UniProtKB-KW"/>
</dbReference>
<comment type="subcellular location">
    <subcellularLocation>
        <location evidence="1">Nucleus</location>
    </subcellularLocation>
</comment>
<dbReference type="PRINTS" id="PR01245">
    <property type="entry name" value="RAD1REC1"/>
</dbReference>
<dbReference type="Gene3D" id="3.50.50.60">
    <property type="entry name" value="FAD/NAD(P)-binding domain"/>
    <property type="match status" value="1"/>
</dbReference>
<feature type="region of interest" description="Disordered" evidence="6">
    <location>
        <begin position="582"/>
        <end position="610"/>
    </location>
</feature>
<dbReference type="GO" id="GO:0030896">
    <property type="term" value="C:checkpoint clamp complex"/>
    <property type="evidence" value="ECO:0007669"/>
    <property type="project" value="TreeGrafter"/>
</dbReference>
<feature type="compositionally biased region" description="Pro residues" evidence="6">
    <location>
        <begin position="479"/>
        <end position="491"/>
    </location>
</feature>
<feature type="compositionally biased region" description="Basic residues" evidence="6">
    <location>
        <begin position="444"/>
        <end position="465"/>
    </location>
</feature>
<dbReference type="EMBL" id="KV918822">
    <property type="protein sequence ID" value="OSX78045.1"/>
    <property type="molecule type" value="Genomic_DNA"/>
</dbReference>
<organism evidence="7 8">
    <name type="scientific">Porphyra umbilicalis</name>
    <name type="common">Purple laver</name>
    <name type="synonym">Red alga</name>
    <dbReference type="NCBI Taxonomy" id="2786"/>
    <lineage>
        <taxon>Eukaryota</taxon>
        <taxon>Rhodophyta</taxon>
        <taxon>Bangiophyceae</taxon>
        <taxon>Bangiales</taxon>
        <taxon>Bangiaceae</taxon>
        <taxon>Porphyra</taxon>
    </lineage>
</organism>
<dbReference type="Proteomes" id="UP000218209">
    <property type="component" value="Unassembled WGS sequence"/>
</dbReference>
<evidence type="ECO:0000256" key="2">
    <source>
        <dbReference type="ARBA" id="ARBA00010991"/>
    </source>
</evidence>
<sequence length="610" mass="60606">MAEPAPAADPPEGTADEPLLSCRLDTARILADALACIATPARKGAVVVLSVPEHGGLRLAVEDAGCLQARVVLRKSVFAQFTVRRPDVAAHVALGPLLDCLNLFSGFWDKHPTALQLIYVGQGHPLVLLLQEKDTLTQCTLATIDGTGLTDFAFARDGIQNHLMIASPALRECLLELDYGGATHAELRLSAQAPHFRFRSPAPLTLGILTGASADSAVGAPGGGGGGTPAAGMTPAAAAAAAAAAAGTPSATGGSPLPPRLASIPQCDIVLPAPDDGRGGSGPLTKFTIRATQVSSYRLALLRRAVRALGHSEYTKIRTNFDGMLSLAIQLRVGGASGIGGGGGGGVAAAAAWVQPWGTGGGGSASGGGGCARRGGGGRLCGGGSGAARPPPAAGRVVPRPLAITAACRAALAAPPPPSSSRAALLPHYHGRPSTGVGGAGDRRRPRPLRVDARRRHVRAGRHARGAPSPREASHRESPPPGRHSPAPHTPPTTMAAASAAKPARIAIVGAGIGGLATALALLRTPGVDARSITLLDGRADLDTATGGALNVTGGSAVLSALGVDVRASGAPLARVVARVADGSAGGGGAPRRRRGGGGARHAGGGGDAA</sequence>
<keyword evidence="3" id="KW-0227">DNA damage</keyword>
<evidence type="ECO:0000256" key="3">
    <source>
        <dbReference type="ARBA" id="ARBA00022763"/>
    </source>
</evidence>
<name>A0A1X6PBC5_PORUM</name>
<evidence type="ECO:0000256" key="6">
    <source>
        <dbReference type="SAM" id="MobiDB-lite"/>
    </source>
</evidence>
<dbReference type="InterPro" id="IPR036188">
    <property type="entry name" value="FAD/NAD-bd_sf"/>
</dbReference>
<feature type="compositionally biased region" description="Gly residues" evidence="6">
    <location>
        <begin position="597"/>
        <end position="610"/>
    </location>
</feature>
<evidence type="ECO:0000313" key="8">
    <source>
        <dbReference type="Proteomes" id="UP000218209"/>
    </source>
</evidence>
<comment type="similarity">
    <text evidence="2">Belongs to the rad1 family.</text>
</comment>
<dbReference type="Gene3D" id="3.70.10.10">
    <property type="match status" value="2"/>
</dbReference>
<keyword evidence="5" id="KW-0539">Nucleus</keyword>
<dbReference type="Pfam" id="PF02144">
    <property type="entry name" value="Rad1"/>
    <property type="match status" value="1"/>
</dbReference>
<reference evidence="7 8" key="1">
    <citation type="submission" date="2017-03" db="EMBL/GenBank/DDBJ databases">
        <title>WGS assembly of Porphyra umbilicalis.</title>
        <authorList>
            <person name="Brawley S.H."/>
            <person name="Blouin N.A."/>
            <person name="Ficko-Blean E."/>
            <person name="Wheeler G.L."/>
            <person name="Lohr M."/>
            <person name="Goodson H.V."/>
            <person name="Jenkins J.W."/>
            <person name="Blaby-Haas C.E."/>
            <person name="Helliwell K.E."/>
            <person name="Chan C."/>
            <person name="Marriage T."/>
            <person name="Bhattacharya D."/>
            <person name="Klein A.S."/>
            <person name="Badis Y."/>
            <person name="Brodie J."/>
            <person name="Cao Y."/>
            <person name="Collen J."/>
            <person name="Dittami S.M."/>
            <person name="Gachon C.M."/>
            <person name="Green B.R."/>
            <person name="Karpowicz S."/>
            <person name="Kim J.W."/>
            <person name="Kudahl U."/>
            <person name="Lin S."/>
            <person name="Michel G."/>
            <person name="Mittag M."/>
            <person name="Olson B.J."/>
            <person name="Pangilinan J."/>
            <person name="Peng Y."/>
            <person name="Qiu H."/>
            <person name="Shu S."/>
            <person name="Singer J.T."/>
            <person name="Smith A.G."/>
            <person name="Sprecher B.N."/>
            <person name="Wagner V."/>
            <person name="Wang W."/>
            <person name="Wang Z.-Y."/>
            <person name="Yan J."/>
            <person name="Yarish C."/>
            <person name="Zoeuner-Riek S."/>
            <person name="Zhuang Y."/>
            <person name="Zou Y."/>
            <person name="Lindquist E.A."/>
            <person name="Grimwood J."/>
            <person name="Barry K."/>
            <person name="Rokhsar D.S."/>
            <person name="Schmutz J."/>
            <person name="Stiller J.W."/>
            <person name="Grossman A.R."/>
            <person name="Prochnik S.E."/>
        </authorList>
    </citation>
    <scope>NUCLEOTIDE SEQUENCE [LARGE SCALE GENOMIC DNA]</scope>
    <source>
        <strain evidence="7">4086291</strain>
    </source>
</reference>
<accession>A0A1X6PBC5</accession>
<proteinExistence type="inferred from homology"/>
<evidence type="ECO:0008006" key="9">
    <source>
        <dbReference type="Google" id="ProtNLM"/>
    </source>
</evidence>
<keyword evidence="8" id="KW-1185">Reference proteome</keyword>
<evidence type="ECO:0000256" key="4">
    <source>
        <dbReference type="ARBA" id="ARBA00023204"/>
    </source>
</evidence>
<gene>
    <name evidence="7" type="ORF">BU14_0125s0033</name>
</gene>
<keyword evidence="4" id="KW-0234">DNA repair</keyword>
<evidence type="ECO:0000256" key="1">
    <source>
        <dbReference type="ARBA" id="ARBA00004123"/>
    </source>
</evidence>
<evidence type="ECO:0000256" key="5">
    <source>
        <dbReference type="ARBA" id="ARBA00023242"/>
    </source>
</evidence>
<feature type="region of interest" description="Disordered" evidence="6">
    <location>
        <begin position="413"/>
        <end position="499"/>
    </location>
</feature>